<comment type="caution">
    <text evidence="6">The sequence shown here is derived from an EMBL/GenBank/DDBJ whole genome shotgun (WGS) entry which is preliminary data.</text>
</comment>
<dbReference type="PANTHER" id="PTHR30055">
    <property type="entry name" value="HTH-TYPE TRANSCRIPTIONAL REGULATOR RUTR"/>
    <property type="match status" value="1"/>
</dbReference>
<evidence type="ECO:0000256" key="1">
    <source>
        <dbReference type="ARBA" id="ARBA00023015"/>
    </source>
</evidence>
<dbReference type="OrthoDB" id="135877at2157"/>
<sequence>MAKIITQYRDEAKKRIIQAGLEVLLEKGYCNTTMEEIARRLEVTKPALYRYFTSKDELIIESAKDGQTQYRNKIAENGENHCPVNSWIELFDLVFDQDLGYQSLYLDIVSMSFRRKDLQVFSCARMKEEIEHITRRYTALRDEGVVRPDIDPHHLALTLIALFNGMRLESLLGVDRKELRDTWLKNVYELLFTKEQKEKMNCTECRWKEDCERIIHTISHE</sequence>
<dbReference type="Gene3D" id="1.10.357.10">
    <property type="entry name" value="Tetracycline Repressor, domain 2"/>
    <property type="match status" value="1"/>
</dbReference>
<feature type="domain" description="HTH tetR-type" evidence="5">
    <location>
        <begin position="10"/>
        <end position="70"/>
    </location>
</feature>
<dbReference type="Proteomes" id="UP000245657">
    <property type="component" value="Unassembled WGS sequence"/>
</dbReference>
<dbReference type="SUPFAM" id="SSF48498">
    <property type="entry name" value="Tetracyclin repressor-like, C-terminal domain"/>
    <property type="match status" value="1"/>
</dbReference>
<name>A0A2V2NAR6_9EURY</name>
<proteinExistence type="predicted"/>
<evidence type="ECO:0000313" key="7">
    <source>
        <dbReference type="Proteomes" id="UP000245657"/>
    </source>
</evidence>
<dbReference type="PROSITE" id="PS50977">
    <property type="entry name" value="HTH_TETR_2"/>
    <property type="match status" value="1"/>
</dbReference>
<evidence type="ECO:0000259" key="5">
    <source>
        <dbReference type="PROSITE" id="PS50977"/>
    </source>
</evidence>
<dbReference type="Pfam" id="PF00440">
    <property type="entry name" value="TetR_N"/>
    <property type="match status" value="1"/>
</dbReference>
<dbReference type="PRINTS" id="PR00455">
    <property type="entry name" value="HTHTETR"/>
</dbReference>
<keyword evidence="2 4" id="KW-0238">DNA-binding</keyword>
<dbReference type="GO" id="GO:0003700">
    <property type="term" value="F:DNA-binding transcription factor activity"/>
    <property type="evidence" value="ECO:0007669"/>
    <property type="project" value="TreeGrafter"/>
</dbReference>
<evidence type="ECO:0000313" key="6">
    <source>
        <dbReference type="EMBL" id="PWR74726.1"/>
    </source>
</evidence>
<evidence type="ECO:0000256" key="4">
    <source>
        <dbReference type="PROSITE-ProRule" id="PRU00335"/>
    </source>
</evidence>
<dbReference type="RefSeq" id="WP_109966926.1">
    <property type="nucleotide sequence ID" value="NZ_CP176093.1"/>
</dbReference>
<dbReference type="AlphaFoldDB" id="A0A2V2NAR6"/>
<dbReference type="InterPro" id="IPR023772">
    <property type="entry name" value="DNA-bd_HTH_TetR-type_CS"/>
</dbReference>
<reference evidence="6 7" key="1">
    <citation type="submission" date="2018-05" db="EMBL/GenBank/DDBJ databases">
        <title>Draft genome of Methanospirillum lacunae Ki8-1.</title>
        <authorList>
            <person name="Dueholm M.S."/>
            <person name="Nielsen P.H."/>
            <person name="Bakmann L.F."/>
            <person name="Otzen D.E."/>
        </authorList>
    </citation>
    <scope>NUCLEOTIDE SEQUENCE [LARGE SCALE GENOMIC DNA]</scope>
    <source>
        <strain evidence="6 7">Ki8-1</strain>
    </source>
</reference>
<dbReference type="GeneID" id="97548844"/>
<feature type="DNA-binding region" description="H-T-H motif" evidence="4">
    <location>
        <begin position="33"/>
        <end position="52"/>
    </location>
</feature>
<dbReference type="InterPro" id="IPR009057">
    <property type="entry name" value="Homeodomain-like_sf"/>
</dbReference>
<dbReference type="GO" id="GO:0000976">
    <property type="term" value="F:transcription cis-regulatory region binding"/>
    <property type="evidence" value="ECO:0007669"/>
    <property type="project" value="TreeGrafter"/>
</dbReference>
<evidence type="ECO:0000256" key="2">
    <source>
        <dbReference type="ARBA" id="ARBA00023125"/>
    </source>
</evidence>
<dbReference type="PANTHER" id="PTHR30055:SF234">
    <property type="entry name" value="HTH-TYPE TRANSCRIPTIONAL REGULATOR BETI"/>
    <property type="match status" value="1"/>
</dbReference>
<dbReference type="InterPro" id="IPR036271">
    <property type="entry name" value="Tet_transcr_reg_TetR-rel_C_sf"/>
</dbReference>
<dbReference type="EMBL" id="QGMY01000001">
    <property type="protein sequence ID" value="PWR74726.1"/>
    <property type="molecule type" value="Genomic_DNA"/>
</dbReference>
<dbReference type="PROSITE" id="PS01081">
    <property type="entry name" value="HTH_TETR_1"/>
    <property type="match status" value="1"/>
</dbReference>
<dbReference type="SUPFAM" id="SSF46689">
    <property type="entry name" value="Homeodomain-like"/>
    <property type="match status" value="1"/>
</dbReference>
<protein>
    <submittedName>
        <fullName evidence="6">TetR/AcrR family transcriptional regulator</fullName>
    </submittedName>
</protein>
<dbReference type="InterPro" id="IPR001647">
    <property type="entry name" value="HTH_TetR"/>
</dbReference>
<keyword evidence="7" id="KW-1185">Reference proteome</keyword>
<dbReference type="InterPro" id="IPR050109">
    <property type="entry name" value="HTH-type_TetR-like_transc_reg"/>
</dbReference>
<gene>
    <name evidence="6" type="ORF">DK846_00295</name>
</gene>
<keyword evidence="1" id="KW-0805">Transcription regulation</keyword>
<organism evidence="6 7">
    <name type="scientific">Methanospirillum lacunae</name>
    <dbReference type="NCBI Taxonomy" id="668570"/>
    <lineage>
        <taxon>Archaea</taxon>
        <taxon>Methanobacteriati</taxon>
        <taxon>Methanobacteriota</taxon>
        <taxon>Stenosarchaea group</taxon>
        <taxon>Methanomicrobia</taxon>
        <taxon>Methanomicrobiales</taxon>
        <taxon>Methanospirillaceae</taxon>
        <taxon>Methanospirillum</taxon>
    </lineage>
</organism>
<accession>A0A2V2NAR6</accession>
<evidence type="ECO:0000256" key="3">
    <source>
        <dbReference type="ARBA" id="ARBA00023163"/>
    </source>
</evidence>
<keyword evidence="3" id="KW-0804">Transcription</keyword>